<protein>
    <submittedName>
        <fullName evidence="1">Uncharacterized protein</fullName>
    </submittedName>
</protein>
<evidence type="ECO:0000313" key="1">
    <source>
        <dbReference type="EnsemblPlants" id="OB03G33710.1"/>
    </source>
</evidence>
<dbReference type="AlphaFoldDB" id="J3LQP5"/>
<evidence type="ECO:0000313" key="2">
    <source>
        <dbReference type="Proteomes" id="UP000006038"/>
    </source>
</evidence>
<sequence>MTYEDTCDDALRPARSAPSPVRAELRAGVRRAMKHTSIALALVHMLITTGA</sequence>
<dbReference type="Proteomes" id="UP000006038">
    <property type="component" value="Chromosome 3"/>
</dbReference>
<reference evidence="1" key="1">
    <citation type="journal article" date="2013" name="Nat. Commun.">
        <title>Whole-genome sequencing of Oryza brachyantha reveals mechanisms underlying Oryza genome evolution.</title>
        <authorList>
            <person name="Chen J."/>
            <person name="Huang Q."/>
            <person name="Gao D."/>
            <person name="Wang J."/>
            <person name="Lang Y."/>
            <person name="Liu T."/>
            <person name="Li B."/>
            <person name="Bai Z."/>
            <person name="Luis Goicoechea J."/>
            <person name="Liang C."/>
            <person name="Chen C."/>
            <person name="Zhang W."/>
            <person name="Sun S."/>
            <person name="Liao Y."/>
            <person name="Zhang X."/>
            <person name="Yang L."/>
            <person name="Song C."/>
            <person name="Wang M."/>
            <person name="Shi J."/>
            <person name="Liu G."/>
            <person name="Liu J."/>
            <person name="Zhou H."/>
            <person name="Zhou W."/>
            <person name="Yu Q."/>
            <person name="An N."/>
            <person name="Chen Y."/>
            <person name="Cai Q."/>
            <person name="Wang B."/>
            <person name="Liu B."/>
            <person name="Min J."/>
            <person name="Huang Y."/>
            <person name="Wu H."/>
            <person name="Li Z."/>
            <person name="Zhang Y."/>
            <person name="Yin Y."/>
            <person name="Song W."/>
            <person name="Jiang J."/>
            <person name="Jackson S.A."/>
            <person name="Wing R.A."/>
            <person name="Wang J."/>
            <person name="Chen M."/>
        </authorList>
    </citation>
    <scope>NUCLEOTIDE SEQUENCE [LARGE SCALE GENOMIC DNA]</scope>
    <source>
        <strain evidence="1">cv. IRGC 101232</strain>
    </source>
</reference>
<dbReference type="HOGENOM" id="CLU_3109607_0_0_1"/>
<dbReference type="InterPro" id="IPR035513">
    <property type="entry name" value="Invertase/methylesterase_inhib"/>
</dbReference>
<dbReference type="SUPFAM" id="SSF101148">
    <property type="entry name" value="Plant invertase/pectin methylesterase inhibitor"/>
    <property type="match status" value="1"/>
</dbReference>
<accession>J3LQP5</accession>
<dbReference type="EnsemblPlants" id="OB03G33710.1">
    <property type="protein sequence ID" value="OB03G33710.1"/>
    <property type="gene ID" value="OB03G33710"/>
</dbReference>
<keyword evidence="2" id="KW-1185">Reference proteome</keyword>
<dbReference type="Gene3D" id="1.20.140.40">
    <property type="entry name" value="Invertase/pectin methylesterase inhibitor family protein"/>
    <property type="match status" value="1"/>
</dbReference>
<reference evidence="1" key="2">
    <citation type="submission" date="2013-04" db="UniProtKB">
        <authorList>
            <consortium name="EnsemblPlants"/>
        </authorList>
    </citation>
    <scope>IDENTIFICATION</scope>
</reference>
<dbReference type="Gramene" id="OB03G33710.1">
    <property type="protein sequence ID" value="OB03G33710.1"/>
    <property type="gene ID" value="OB03G33710"/>
</dbReference>
<proteinExistence type="predicted"/>
<name>J3LQP5_ORYBR</name>
<organism evidence="1">
    <name type="scientific">Oryza brachyantha</name>
    <name type="common">malo sina</name>
    <dbReference type="NCBI Taxonomy" id="4533"/>
    <lineage>
        <taxon>Eukaryota</taxon>
        <taxon>Viridiplantae</taxon>
        <taxon>Streptophyta</taxon>
        <taxon>Embryophyta</taxon>
        <taxon>Tracheophyta</taxon>
        <taxon>Spermatophyta</taxon>
        <taxon>Magnoliopsida</taxon>
        <taxon>Liliopsida</taxon>
        <taxon>Poales</taxon>
        <taxon>Poaceae</taxon>
        <taxon>BOP clade</taxon>
        <taxon>Oryzoideae</taxon>
        <taxon>Oryzeae</taxon>
        <taxon>Oryzinae</taxon>
        <taxon>Oryza</taxon>
    </lineage>
</organism>